<evidence type="ECO:0000313" key="5">
    <source>
        <dbReference type="Proteomes" id="UP001589718"/>
    </source>
</evidence>
<dbReference type="PANTHER" id="PTHR46696">
    <property type="entry name" value="P450, PUTATIVE (EUROFUNG)-RELATED"/>
    <property type="match status" value="1"/>
</dbReference>
<evidence type="ECO:0000256" key="1">
    <source>
        <dbReference type="ARBA" id="ARBA00010617"/>
    </source>
</evidence>
<comment type="similarity">
    <text evidence="1 2">Belongs to the cytochrome P450 family.</text>
</comment>
<protein>
    <submittedName>
        <fullName evidence="4">Cytochrome P450</fullName>
    </submittedName>
</protein>
<keyword evidence="2" id="KW-0503">Monooxygenase</keyword>
<dbReference type="Gene3D" id="1.10.630.10">
    <property type="entry name" value="Cytochrome P450"/>
    <property type="match status" value="1"/>
</dbReference>
<reference evidence="4 5" key="1">
    <citation type="submission" date="2024-09" db="EMBL/GenBank/DDBJ databases">
        <authorList>
            <person name="Sun Q."/>
            <person name="Mori K."/>
        </authorList>
    </citation>
    <scope>NUCLEOTIDE SEQUENCE [LARGE SCALE GENOMIC DNA]</scope>
    <source>
        <strain evidence="4 5">JCM 4362</strain>
    </source>
</reference>
<evidence type="ECO:0000313" key="4">
    <source>
        <dbReference type="EMBL" id="MFB9521373.1"/>
    </source>
</evidence>
<keyword evidence="2" id="KW-0408">Iron</keyword>
<dbReference type="SUPFAM" id="SSF48264">
    <property type="entry name" value="Cytochrome P450"/>
    <property type="match status" value="1"/>
</dbReference>
<keyword evidence="5" id="KW-1185">Reference proteome</keyword>
<dbReference type="PRINTS" id="PR00359">
    <property type="entry name" value="BP450"/>
</dbReference>
<dbReference type="Proteomes" id="UP001589718">
    <property type="component" value="Unassembled WGS sequence"/>
</dbReference>
<dbReference type="InterPro" id="IPR001128">
    <property type="entry name" value="Cyt_P450"/>
</dbReference>
<sequence>MGEGLMSGTRRPDEPAHACPASGVRTYDAHDLPALDFDPFLRASLTDAPVSRIRLPHGEGDCWLVTRYEDVRFVTSDARFSRDIVGLPIPKMTKHFIPLDRAVSFVDPPDHARVRAVVASAFTQRAMDRLRPRLQELVDGLLDAAEAAGPPLDLVAAVTSPFPLAVIGEVLGMPTADLPQVRDWAQTLLTRASDAAAAERAREVKEHAREYFRRLADQRRRQPREDLMSTMVAAVDAGRIDEEELLALATLMGLNGWHAVCNNTSNMVFALLTRDGLADRLRAEPALVPRAVEELLRWIPHKHGVGQPRVATEDVRVGDTLVRKGEFVYVSYVAANRDDQVYPEPDRIDFDRQGPPHLAFGHGPHFCIGPLLARTEAEILLAALLARWPGLRLAVPPEEVPWQTEVLIRGPEALQVRW</sequence>
<evidence type="ECO:0000256" key="2">
    <source>
        <dbReference type="RuleBase" id="RU000461"/>
    </source>
</evidence>
<dbReference type="InterPro" id="IPR036396">
    <property type="entry name" value="Cyt_P450_sf"/>
</dbReference>
<organism evidence="4 5">
    <name type="scientific">Streptomyces cremeus</name>
    <dbReference type="NCBI Taxonomy" id="66881"/>
    <lineage>
        <taxon>Bacteria</taxon>
        <taxon>Bacillati</taxon>
        <taxon>Actinomycetota</taxon>
        <taxon>Actinomycetes</taxon>
        <taxon>Kitasatosporales</taxon>
        <taxon>Streptomycetaceae</taxon>
        <taxon>Streptomyces</taxon>
    </lineage>
</organism>
<accession>A0ABV5PDU8</accession>
<dbReference type="PANTHER" id="PTHR46696:SF1">
    <property type="entry name" value="CYTOCHROME P450 YJIB-RELATED"/>
    <property type="match status" value="1"/>
</dbReference>
<dbReference type="InterPro" id="IPR017972">
    <property type="entry name" value="Cyt_P450_CS"/>
</dbReference>
<dbReference type="InterPro" id="IPR002397">
    <property type="entry name" value="Cyt_P450_B"/>
</dbReference>
<dbReference type="EMBL" id="JBHMCR010000008">
    <property type="protein sequence ID" value="MFB9521373.1"/>
    <property type="molecule type" value="Genomic_DNA"/>
</dbReference>
<keyword evidence="2" id="KW-0349">Heme</keyword>
<feature type="region of interest" description="Disordered" evidence="3">
    <location>
        <begin position="1"/>
        <end position="22"/>
    </location>
</feature>
<dbReference type="PROSITE" id="PS00086">
    <property type="entry name" value="CYTOCHROME_P450"/>
    <property type="match status" value="1"/>
</dbReference>
<gene>
    <name evidence="4" type="ORF">ACFFTU_15625</name>
</gene>
<comment type="caution">
    <text evidence="4">The sequence shown here is derived from an EMBL/GenBank/DDBJ whole genome shotgun (WGS) entry which is preliminary data.</text>
</comment>
<dbReference type="RefSeq" id="WP_345227135.1">
    <property type="nucleotide sequence ID" value="NZ_BAAAXE010000014.1"/>
</dbReference>
<evidence type="ECO:0000256" key="3">
    <source>
        <dbReference type="SAM" id="MobiDB-lite"/>
    </source>
</evidence>
<dbReference type="CDD" id="cd11031">
    <property type="entry name" value="Cyp158A-like"/>
    <property type="match status" value="1"/>
</dbReference>
<keyword evidence="2" id="KW-0479">Metal-binding</keyword>
<dbReference type="Pfam" id="PF00067">
    <property type="entry name" value="p450"/>
    <property type="match status" value="1"/>
</dbReference>
<name>A0ABV5PDU8_STRCM</name>
<proteinExistence type="inferred from homology"/>
<keyword evidence="2" id="KW-0560">Oxidoreductase</keyword>